<accession>A0A974XZC9</accession>
<name>A0A974XZC9_9GAMM</name>
<feature type="region of interest" description="Disordered" evidence="1">
    <location>
        <begin position="61"/>
        <end position="82"/>
    </location>
</feature>
<dbReference type="Proteomes" id="UP000639274">
    <property type="component" value="Chromosome"/>
</dbReference>
<evidence type="ECO:0000313" key="3">
    <source>
        <dbReference type="Proteomes" id="UP000639274"/>
    </source>
</evidence>
<feature type="compositionally biased region" description="Low complexity" evidence="1">
    <location>
        <begin position="71"/>
        <end position="82"/>
    </location>
</feature>
<keyword evidence="3" id="KW-1185">Reference proteome</keyword>
<protein>
    <submittedName>
        <fullName evidence="2">Uncharacterized protein</fullName>
    </submittedName>
</protein>
<dbReference type="RefSeq" id="WP_200614258.1">
    <property type="nucleotide sequence ID" value="NZ_CP071518.1"/>
</dbReference>
<dbReference type="AlphaFoldDB" id="A0A974XZC9"/>
<dbReference type="KEGG" id="lsf:I8J32_001085"/>
<gene>
    <name evidence="2" type="ORF">I8J32_001085</name>
</gene>
<evidence type="ECO:0000256" key="1">
    <source>
        <dbReference type="SAM" id="MobiDB-lite"/>
    </source>
</evidence>
<evidence type="ECO:0000313" key="2">
    <source>
        <dbReference type="EMBL" id="QSX78572.1"/>
    </source>
</evidence>
<dbReference type="EMBL" id="CP071518">
    <property type="protein sequence ID" value="QSX78572.1"/>
    <property type="molecule type" value="Genomic_DNA"/>
</dbReference>
<proteinExistence type="predicted"/>
<organism evidence="2 3">
    <name type="scientific">Agrilutibacter solisilvae</name>
    <dbReference type="NCBI Taxonomy" id="2763317"/>
    <lineage>
        <taxon>Bacteria</taxon>
        <taxon>Pseudomonadati</taxon>
        <taxon>Pseudomonadota</taxon>
        <taxon>Gammaproteobacteria</taxon>
        <taxon>Lysobacterales</taxon>
        <taxon>Lysobacteraceae</taxon>
        <taxon>Agrilutibacter</taxon>
    </lineage>
</organism>
<sequence length="102" mass="11049">MQQIAELDRELSDARASMREAIPRLIDRCRQIEGDAGPADEAVIGLAIHCLMRKHDLLPSAGRSRRRSGRVRSTAAAARALPPGATEVRDVRTFAGLAHPIG</sequence>
<reference evidence="2 3" key="1">
    <citation type="submission" date="2021-03" db="EMBL/GenBank/DDBJ databases">
        <title>Lysobacter sp. nov. isolated from soil of gangwondo yeongwol, south Korea.</title>
        <authorList>
            <person name="Kim K.R."/>
            <person name="Kim K.H."/>
            <person name="Jeon C.O."/>
        </authorList>
    </citation>
    <scope>NUCLEOTIDE SEQUENCE [LARGE SCALE GENOMIC DNA]</scope>
    <source>
        <strain evidence="2 3">R19</strain>
    </source>
</reference>